<feature type="region of interest" description="Disordered" evidence="1">
    <location>
        <begin position="106"/>
        <end position="133"/>
    </location>
</feature>
<dbReference type="EMBL" id="ML986492">
    <property type="protein sequence ID" value="KAF2276808.1"/>
    <property type="molecule type" value="Genomic_DNA"/>
</dbReference>
<dbReference type="GeneID" id="54551477"/>
<name>A0A6A6JLI4_WESOR</name>
<feature type="compositionally biased region" description="Basic residues" evidence="1">
    <location>
        <begin position="256"/>
        <end position="268"/>
    </location>
</feature>
<feature type="compositionally biased region" description="Polar residues" evidence="1">
    <location>
        <begin position="239"/>
        <end position="253"/>
    </location>
</feature>
<feature type="compositionally biased region" description="Basic and acidic residues" evidence="1">
    <location>
        <begin position="306"/>
        <end position="318"/>
    </location>
</feature>
<feature type="region of interest" description="Disordered" evidence="1">
    <location>
        <begin position="56"/>
        <end position="78"/>
    </location>
</feature>
<feature type="compositionally biased region" description="Polar residues" evidence="1">
    <location>
        <begin position="157"/>
        <end position="177"/>
    </location>
</feature>
<sequence>MAQRNPAGWAALAQEEFKRLVNTYHPGLIPKDVLEEHMRKYSQVYPVQDESKVAGLKGAEKKPIEKAPVDDADLGATGPTRDVPPAIGAAMPSAQRTVAHGLTQEAPAVPSSSASAASADQVHNTPHHQKLVPGLDARGNFVLTPTRKLRGLYPSQGLATPTSRGAQDITTPSTHHTSIAGPSIVHPSPVSYSPGPHFPRLGEEPQQQAKDDQTIQIPYPGGPVKHNPYRTLPKIPQPKLNQPRSTPINTTMNRPAHTRSGPRRGPRPKRLDQGPGASPADIYPDDSPMSDENRARASTLSGGTETRPRADTGTDRVIARPPPDPFVDNPVVNFPVAPTFPAAPTTTNAGGMDINPAYVPDWETINTRSQSSAEPMRTSSQPTRFNSAFNPYVGGQVNQHYDMGTGFRAPAPMSGYHAPTSYQYGQYLGYPTLSPIPEGSSEQTPEFNAYRTVTQGPVEAPRSAALSGISDLPYPSPLPVVSPALQFPSAPATFSQTGAHAAQLPMLQDRLAVPKTPMEPDQLDGSRYGLQRYGLGLHKLGDVWMPPRPKPGTRFSNVGYLWGHT</sequence>
<keyword evidence="3" id="KW-1185">Reference proteome</keyword>
<organism evidence="2 3">
    <name type="scientific">Westerdykella ornata</name>
    <dbReference type="NCBI Taxonomy" id="318751"/>
    <lineage>
        <taxon>Eukaryota</taxon>
        <taxon>Fungi</taxon>
        <taxon>Dikarya</taxon>
        <taxon>Ascomycota</taxon>
        <taxon>Pezizomycotina</taxon>
        <taxon>Dothideomycetes</taxon>
        <taxon>Pleosporomycetidae</taxon>
        <taxon>Pleosporales</taxon>
        <taxon>Sporormiaceae</taxon>
        <taxon>Westerdykella</taxon>
    </lineage>
</organism>
<feature type="region of interest" description="Disordered" evidence="1">
    <location>
        <begin position="152"/>
        <end position="326"/>
    </location>
</feature>
<dbReference type="OrthoDB" id="10685584at2759"/>
<proteinExistence type="predicted"/>
<gene>
    <name evidence="2" type="ORF">EI97DRAFT_433040</name>
</gene>
<dbReference type="Proteomes" id="UP000800097">
    <property type="component" value="Unassembled WGS sequence"/>
</dbReference>
<feature type="compositionally biased region" description="Low complexity" evidence="1">
    <location>
        <begin position="106"/>
        <end position="119"/>
    </location>
</feature>
<evidence type="ECO:0000313" key="2">
    <source>
        <dbReference type="EMBL" id="KAF2276808.1"/>
    </source>
</evidence>
<dbReference type="AlphaFoldDB" id="A0A6A6JLI4"/>
<reference evidence="2" key="1">
    <citation type="journal article" date="2020" name="Stud. Mycol.">
        <title>101 Dothideomycetes genomes: a test case for predicting lifestyles and emergence of pathogens.</title>
        <authorList>
            <person name="Haridas S."/>
            <person name="Albert R."/>
            <person name="Binder M."/>
            <person name="Bloem J."/>
            <person name="Labutti K."/>
            <person name="Salamov A."/>
            <person name="Andreopoulos B."/>
            <person name="Baker S."/>
            <person name="Barry K."/>
            <person name="Bills G."/>
            <person name="Bluhm B."/>
            <person name="Cannon C."/>
            <person name="Castanera R."/>
            <person name="Culley D."/>
            <person name="Daum C."/>
            <person name="Ezra D."/>
            <person name="Gonzalez J."/>
            <person name="Henrissat B."/>
            <person name="Kuo A."/>
            <person name="Liang C."/>
            <person name="Lipzen A."/>
            <person name="Lutzoni F."/>
            <person name="Magnuson J."/>
            <person name="Mondo S."/>
            <person name="Nolan M."/>
            <person name="Ohm R."/>
            <person name="Pangilinan J."/>
            <person name="Park H.-J."/>
            <person name="Ramirez L."/>
            <person name="Alfaro M."/>
            <person name="Sun H."/>
            <person name="Tritt A."/>
            <person name="Yoshinaga Y."/>
            <person name="Zwiers L.-H."/>
            <person name="Turgeon B."/>
            <person name="Goodwin S."/>
            <person name="Spatafora J."/>
            <person name="Crous P."/>
            <person name="Grigoriev I."/>
        </authorList>
    </citation>
    <scope>NUCLEOTIDE SEQUENCE</scope>
    <source>
        <strain evidence="2">CBS 379.55</strain>
    </source>
</reference>
<feature type="compositionally biased region" description="Basic and acidic residues" evidence="1">
    <location>
        <begin position="58"/>
        <end position="69"/>
    </location>
</feature>
<accession>A0A6A6JLI4</accession>
<evidence type="ECO:0000313" key="3">
    <source>
        <dbReference type="Proteomes" id="UP000800097"/>
    </source>
</evidence>
<dbReference type="RefSeq" id="XP_033654347.1">
    <property type="nucleotide sequence ID" value="XM_033798302.1"/>
</dbReference>
<evidence type="ECO:0000256" key="1">
    <source>
        <dbReference type="SAM" id="MobiDB-lite"/>
    </source>
</evidence>
<protein>
    <submittedName>
        <fullName evidence="2">Uncharacterized protein</fullName>
    </submittedName>
</protein>